<sequence>MSRPDPFAWIPRPTPFVDGNAHGESRPLAFAPPSSETGIMESDA</sequence>
<dbReference type="AlphaFoldDB" id="A0A7X6BG62"/>
<evidence type="ECO:0000256" key="1">
    <source>
        <dbReference type="SAM" id="MobiDB-lite"/>
    </source>
</evidence>
<keyword evidence="3" id="KW-1185">Reference proteome</keyword>
<reference evidence="2 3" key="1">
    <citation type="submission" date="2020-03" db="EMBL/GenBank/DDBJ databases">
        <title>Genomic Encyclopedia of Type Strains, Phase IV (KMG-IV): sequencing the most valuable type-strain genomes for metagenomic binning, comparative biology and taxonomic classification.</title>
        <authorList>
            <person name="Goeker M."/>
        </authorList>
    </citation>
    <scope>NUCLEOTIDE SEQUENCE [LARGE SCALE GENOMIC DNA]</scope>
    <source>
        <strain evidence="2 3">DSM 16846</strain>
    </source>
</reference>
<organism evidence="2 3">
    <name type="scientific">Sphingomonas kaistensis</name>
    <dbReference type="NCBI Taxonomy" id="298708"/>
    <lineage>
        <taxon>Bacteria</taxon>
        <taxon>Pseudomonadati</taxon>
        <taxon>Pseudomonadota</taxon>
        <taxon>Alphaproteobacteria</taxon>
        <taxon>Sphingomonadales</taxon>
        <taxon>Sphingomonadaceae</taxon>
        <taxon>Sphingomonas</taxon>
    </lineage>
</organism>
<dbReference type="Proteomes" id="UP000558192">
    <property type="component" value="Unassembled WGS sequence"/>
</dbReference>
<gene>
    <name evidence="2" type="ORF">GGQ97_001351</name>
</gene>
<dbReference type="EMBL" id="JAATJC010000001">
    <property type="protein sequence ID" value="NJC05558.1"/>
    <property type="molecule type" value="Genomic_DNA"/>
</dbReference>
<evidence type="ECO:0000313" key="3">
    <source>
        <dbReference type="Proteomes" id="UP000558192"/>
    </source>
</evidence>
<protein>
    <submittedName>
        <fullName evidence="2">Uncharacterized protein</fullName>
    </submittedName>
</protein>
<comment type="caution">
    <text evidence="2">The sequence shown here is derived from an EMBL/GenBank/DDBJ whole genome shotgun (WGS) entry which is preliminary data.</text>
</comment>
<name>A0A7X6BG62_9SPHN</name>
<feature type="region of interest" description="Disordered" evidence="1">
    <location>
        <begin position="18"/>
        <end position="44"/>
    </location>
</feature>
<accession>A0A7X6BG62</accession>
<proteinExistence type="predicted"/>
<evidence type="ECO:0000313" key="2">
    <source>
        <dbReference type="EMBL" id="NJC05558.1"/>
    </source>
</evidence>